<keyword evidence="5" id="KW-0812">Transmembrane</keyword>
<name>A0A149QXB8_9PROT</name>
<keyword evidence="5" id="KW-0472">Membrane</keyword>
<keyword evidence="2" id="KW-0645">Protease</keyword>
<dbReference type="InterPro" id="IPR002142">
    <property type="entry name" value="Peptidase_S49"/>
</dbReference>
<proteinExistence type="inferred from homology"/>
<feature type="domain" description="Peptidase S49" evidence="6">
    <location>
        <begin position="110"/>
        <end position="259"/>
    </location>
</feature>
<dbReference type="GO" id="GO:0006508">
    <property type="term" value="P:proteolysis"/>
    <property type="evidence" value="ECO:0007669"/>
    <property type="project" value="UniProtKB-KW"/>
</dbReference>
<gene>
    <name evidence="7" type="ORF">AD929_04510</name>
</gene>
<dbReference type="GO" id="GO:0008236">
    <property type="term" value="F:serine-type peptidase activity"/>
    <property type="evidence" value="ECO:0007669"/>
    <property type="project" value="UniProtKB-KW"/>
</dbReference>
<dbReference type="CDD" id="cd07023">
    <property type="entry name" value="S49_Sppa_N_C"/>
    <property type="match status" value="1"/>
</dbReference>
<sequence>MNADLNAFLAGQVKHRQLLVWRVGALVAFFGAVVISMAGHGGAVSANSTHRPHIVRLAISGIIKNDVSQTVRALKQAQDASDVTGLLLVVDSPGGGVTGGERLHEAVKRFAAVKPVAVSMGDMGASAAYMLSVPAQHIVALPSTLTGSIGVLFQRPDVSAGLGRLGIGVDAITSGAMKDQTDPTSALTPEGRQMLQGLVNDLFGQFVSMVAEGRHLTEEKVRSLADGRAYTGRQAITLGLVDELGDEDAARLWLRKQLKIGNASYPVVPLIPEHSRYWYQWPGKKALLKGLLGGTFSSVIDREGLDGAVAILQL</sequence>
<evidence type="ECO:0000313" key="8">
    <source>
        <dbReference type="Proteomes" id="UP000075573"/>
    </source>
</evidence>
<dbReference type="InterPro" id="IPR047272">
    <property type="entry name" value="S49_SppA_C"/>
</dbReference>
<dbReference type="PANTHER" id="PTHR42987">
    <property type="entry name" value="PEPTIDASE S49"/>
    <property type="match status" value="1"/>
</dbReference>
<organism evidence="7 8">
    <name type="scientific">Gluconobacter potus</name>
    <dbReference type="NCBI Taxonomy" id="2724927"/>
    <lineage>
        <taxon>Bacteria</taxon>
        <taxon>Pseudomonadati</taxon>
        <taxon>Pseudomonadota</taxon>
        <taxon>Alphaproteobacteria</taxon>
        <taxon>Acetobacterales</taxon>
        <taxon>Acetobacteraceae</taxon>
        <taxon>Gluconobacter</taxon>
    </lineage>
</organism>
<evidence type="ECO:0000256" key="5">
    <source>
        <dbReference type="SAM" id="Phobius"/>
    </source>
</evidence>
<dbReference type="PANTHER" id="PTHR42987:SF4">
    <property type="entry name" value="PROTEASE SOHB-RELATED"/>
    <property type="match status" value="1"/>
</dbReference>
<reference evidence="7 8" key="1">
    <citation type="submission" date="2015-06" db="EMBL/GenBank/DDBJ databases">
        <title>Improved classification and identification of acetic acid bacteria using matrix-assisted laser desorption/ionization time-of-flight mass spectrometry; Gluconobacter nephelii and Gluconobacter uchimurae are later heterotypic synonyms of Gluconobacter japonicus and Gluconobacter oxydans, respectively.</title>
        <authorList>
            <person name="Li L."/>
            <person name="Cleenwerck I."/>
            <person name="De Vuyst L."/>
            <person name="Vandamme P."/>
        </authorList>
    </citation>
    <scope>NUCLEOTIDE SEQUENCE [LARGE SCALE GENOMIC DNA]</scope>
    <source>
        <strain evidence="7 8">LMG 1764</strain>
    </source>
</reference>
<keyword evidence="4" id="KW-0720">Serine protease</keyword>
<dbReference type="SUPFAM" id="SSF52096">
    <property type="entry name" value="ClpP/crotonase"/>
    <property type="match status" value="1"/>
</dbReference>
<accession>A0A149QXB8</accession>
<dbReference type="Proteomes" id="UP000075573">
    <property type="component" value="Unassembled WGS sequence"/>
</dbReference>
<keyword evidence="5" id="KW-1133">Transmembrane helix</keyword>
<dbReference type="Pfam" id="PF01343">
    <property type="entry name" value="Peptidase_S49"/>
    <property type="match status" value="1"/>
</dbReference>
<evidence type="ECO:0000256" key="1">
    <source>
        <dbReference type="ARBA" id="ARBA00008683"/>
    </source>
</evidence>
<dbReference type="InterPro" id="IPR004635">
    <property type="entry name" value="Pept_S49_SppA"/>
</dbReference>
<comment type="caution">
    <text evidence="7">The sequence shown here is derived from an EMBL/GenBank/DDBJ whole genome shotgun (WGS) entry which is preliminary data.</text>
</comment>
<keyword evidence="3" id="KW-0378">Hydrolase</keyword>
<dbReference type="AlphaFoldDB" id="A0A149QXB8"/>
<evidence type="ECO:0000256" key="2">
    <source>
        <dbReference type="ARBA" id="ARBA00022670"/>
    </source>
</evidence>
<comment type="similarity">
    <text evidence="1">Belongs to the peptidase S49 family.</text>
</comment>
<evidence type="ECO:0000259" key="6">
    <source>
        <dbReference type="Pfam" id="PF01343"/>
    </source>
</evidence>
<evidence type="ECO:0000256" key="3">
    <source>
        <dbReference type="ARBA" id="ARBA00022801"/>
    </source>
</evidence>
<protein>
    <submittedName>
        <fullName evidence="7">Arabinase</fullName>
    </submittedName>
</protein>
<feature type="transmembrane region" description="Helical" evidence="5">
    <location>
        <begin position="19"/>
        <end position="39"/>
    </location>
</feature>
<dbReference type="NCBIfam" id="TIGR00706">
    <property type="entry name" value="SppA_dom"/>
    <property type="match status" value="1"/>
</dbReference>
<dbReference type="InterPro" id="IPR029045">
    <property type="entry name" value="ClpP/crotonase-like_dom_sf"/>
</dbReference>
<dbReference type="Gene3D" id="3.90.226.10">
    <property type="entry name" value="2-enoyl-CoA Hydratase, Chain A, domain 1"/>
    <property type="match status" value="2"/>
</dbReference>
<evidence type="ECO:0000256" key="4">
    <source>
        <dbReference type="ARBA" id="ARBA00022825"/>
    </source>
</evidence>
<dbReference type="EMBL" id="LHZB01000105">
    <property type="protein sequence ID" value="KXV01959.1"/>
    <property type="molecule type" value="Genomic_DNA"/>
</dbReference>
<evidence type="ECO:0000313" key="7">
    <source>
        <dbReference type="EMBL" id="KXV01959.1"/>
    </source>
</evidence>
<dbReference type="PATRIC" id="fig|442.7.peg.1651"/>
<dbReference type="RefSeq" id="WP_062494719.1">
    <property type="nucleotide sequence ID" value="NZ_LHZB01000105.1"/>
</dbReference>